<name>A0A4P7C0L5_9GAMM</name>
<proteinExistence type="predicted"/>
<dbReference type="AlphaFoldDB" id="A0A4P7C0L5"/>
<sequence>MSVTSSIARTSKDIARTSKDSVRRLAWLYHPRTWKEKGILWSIGLALGTYVVAVVILGIWWSLEPDRFDIRASTQEVAEEIELPQSKRKNLPAGLTSTAAAIFVAKTLLEKPGGYLSNDRLPPGVYLDNIPNWEFGVLVQLRDFVRAMRNDFSRSQTQSIEDKDLQVADPQFNFDSEAWIVPSSEGQYRKGIKALLDYEKRLSDNNRADGQFFVRADNLSSYLEVVEKRLGDTVQRLASAVGHTQLNVNLAGEPRGRSAKPEPREIRVKTSWWKIDDVFYEARGTAWALGHFLRALRMDFEPILQNKNAEVSLEQVIRGLENSQETIWSPLILNGDGFGTLANHSLVMASYLAAANAAIIDLRDLLRQG</sequence>
<dbReference type="Pfam" id="PF10095">
    <property type="entry name" value="DUF2333"/>
    <property type="match status" value="1"/>
</dbReference>
<dbReference type="PIRSF" id="PIRSF029693">
    <property type="entry name" value="UCP029693"/>
    <property type="match status" value="1"/>
</dbReference>
<evidence type="ECO:0000313" key="2">
    <source>
        <dbReference type="EMBL" id="QBQ56083.1"/>
    </source>
</evidence>
<dbReference type="InterPro" id="IPR016936">
    <property type="entry name" value="UCP029693"/>
</dbReference>
<keyword evidence="1" id="KW-0812">Transmembrane</keyword>
<dbReference type="OrthoDB" id="5821246at2"/>
<keyword evidence="1" id="KW-0472">Membrane</keyword>
<gene>
    <name evidence="2" type="ORF">E3U44_17380</name>
</gene>
<accession>A0A4P7C0L5</accession>
<protein>
    <submittedName>
        <fullName evidence="2">DUF2333 family protein</fullName>
    </submittedName>
</protein>
<dbReference type="RefSeq" id="WP_134359336.1">
    <property type="nucleotide sequence ID" value="NZ_CP038033.1"/>
</dbReference>
<dbReference type="Proteomes" id="UP000294325">
    <property type="component" value="Chromosome"/>
</dbReference>
<keyword evidence="3" id="KW-1185">Reference proteome</keyword>
<keyword evidence="1" id="KW-1133">Transmembrane helix</keyword>
<dbReference type="EMBL" id="CP038033">
    <property type="protein sequence ID" value="QBQ56083.1"/>
    <property type="molecule type" value="Genomic_DNA"/>
</dbReference>
<evidence type="ECO:0000256" key="1">
    <source>
        <dbReference type="SAM" id="Phobius"/>
    </source>
</evidence>
<feature type="transmembrane region" description="Helical" evidence="1">
    <location>
        <begin position="39"/>
        <end position="63"/>
    </location>
</feature>
<organism evidence="2 3">
    <name type="scientific">Nitrosococcus wardiae</name>
    <dbReference type="NCBI Taxonomy" id="1814290"/>
    <lineage>
        <taxon>Bacteria</taxon>
        <taxon>Pseudomonadati</taxon>
        <taxon>Pseudomonadota</taxon>
        <taxon>Gammaproteobacteria</taxon>
        <taxon>Chromatiales</taxon>
        <taxon>Chromatiaceae</taxon>
        <taxon>Nitrosococcus</taxon>
    </lineage>
</organism>
<dbReference type="KEGG" id="nwr:E3U44_17380"/>
<reference evidence="2 3" key="1">
    <citation type="submission" date="2019-03" db="EMBL/GenBank/DDBJ databases">
        <title>The genome sequence of Nitrosococcus wardiae strain D1FHST reveals the archetypal metabolic capacity of ammonia-oxidizing Gammaproteobacteria.</title>
        <authorList>
            <person name="Wang L."/>
            <person name="Lim C.K."/>
            <person name="Hanson T.E."/>
            <person name="Dang H."/>
            <person name="Klotz M.G."/>
        </authorList>
    </citation>
    <scope>NUCLEOTIDE SEQUENCE [LARGE SCALE GENOMIC DNA]</scope>
    <source>
        <strain evidence="2 3">D1FHS</strain>
    </source>
</reference>
<evidence type="ECO:0000313" key="3">
    <source>
        <dbReference type="Proteomes" id="UP000294325"/>
    </source>
</evidence>